<comment type="function">
    <text evidence="8">Catalyzes the oxidation of D-2-hydroxyglutarate (D-2-HG) to alpha-ketoglutarate. Also catalyzes the oxidation of other D-2-hydroxyacids, such as D-malate (D-MAL) and D-lactate (D-LAC). Exhibits high activities towards D-2-HG and D-MAL but a very weak activity towards D-LAC.</text>
</comment>
<evidence type="ECO:0000256" key="1">
    <source>
        <dbReference type="ARBA" id="ARBA00001974"/>
    </source>
</evidence>
<dbReference type="PANTHER" id="PTHR43716:SF1">
    <property type="entry name" value="D-2-HYDROXYGLUTARATE DEHYDROGENASE, MITOCHONDRIAL"/>
    <property type="match status" value="1"/>
</dbReference>
<keyword evidence="3" id="KW-0285">Flavoprotein</keyword>
<dbReference type="InterPro" id="IPR016166">
    <property type="entry name" value="FAD-bd_PCMH"/>
</dbReference>
<dbReference type="GeneID" id="101856762"/>
<evidence type="ECO:0000256" key="6">
    <source>
        <dbReference type="ARBA" id="ARBA00039003"/>
    </source>
</evidence>
<dbReference type="InterPro" id="IPR004113">
    <property type="entry name" value="FAD-bd_oxidored_4_C"/>
</dbReference>
<feature type="domain" description="FAD-binding PCMH-type" evidence="10">
    <location>
        <begin position="161"/>
        <end position="341"/>
    </location>
</feature>
<evidence type="ECO:0000256" key="9">
    <source>
        <dbReference type="ARBA" id="ARBA00049267"/>
    </source>
</evidence>
<dbReference type="InterPro" id="IPR016171">
    <property type="entry name" value="Vanillyl_alc_oxidase_C-sub2"/>
</dbReference>
<dbReference type="Gene3D" id="3.30.43.10">
    <property type="entry name" value="Uridine Diphospho-n-acetylenolpyruvylglucosamine Reductase, domain 2"/>
    <property type="match status" value="1"/>
</dbReference>
<dbReference type="Proteomes" id="UP000694888">
    <property type="component" value="Unplaced"/>
</dbReference>
<dbReference type="Gene3D" id="1.10.45.10">
    <property type="entry name" value="Vanillyl-alcohol Oxidase, Chain A, domain 4"/>
    <property type="match status" value="1"/>
</dbReference>
<dbReference type="InterPro" id="IPR016169">
    <property type="entry name" value="FAD-bd_PCMH_sub2"/>
</dbReference>
<dbReference type="PANTHER" id="PTHR43716">
    <property type="entry name" value="D-2-HYDROXYGLUTARATE DEHYDROGENASE, MITOCHONDRIAL"/>
    <property type="match status" value="1"/>
</dbReference>
<comment type="similarity">
    <text evidence="2">Belongs to the FAD-binding oxidoreductase/transferase type 4 family.</text>
</comment>
<name>A0ABM0K774_APLCA</name>
<dbReference type="EC" id="1.1.99.39" evidence="6"/>
<reference evidence="12" key="1">
    <citation type="submission" date="2025-08" db="UniProtKB">
        <authorList>
            <consortium name="RefSeq"/>
        </authorList>
    </citation>
    <scope>IDENTIFICATION</scope>
</reference>
<dbReference type="Gene3D" id="3.30.70.2190">
    <property type="match status" value="1"/>
</dbReference>
<dbReference type="SUPFAM" id="SSF55103">
    <property type="entry name" value="FAD-linked oxidases, C-terminal domain"/>
    <property type="match status" value="1"/>
</dbReference>
<dbReference type="Gene3D" id="3.30.465.10">
    <property type="match status" value="1"/>
</dbReference>
<comment type="cofactor">
    <cofactor evidence="1">
        <name>FAD</name>
        <dbReference type="ChEBI" id="CHEBI:57692"/>
    </cofactor>
</comment>
<evidence type="ECO:0000313" key="12">
    <source>
        <dbReference type="RefSeq" id="XP_005110364.1"/>
    </source>
</evidence>
<dbReference type="Pfam" id="PF02913">
    <property type="entry name" value="FAD-oxidase_C"/>
    <property type="match status" value="1"/>
</dbReference>
<evidence type="ECO:0000256" key="3">
    <source>
        <dbReference type="ARBA" id="ARBA00022630"/>
    </source>
</evidence>
<gene>
    <name evidence="12" type="primary">LOC101856762</name>
</gene>
<dbReference type="InterPro" id="IPR036318">
    <property type="entry name" value="FAD-bd_PCMH-like_sf"/>
</dbReference>
<sequence length="588" mass="64523">MVPARCLSCRKLLPLIYSYRIHNKSILENAIPNSRTLIRGLSSISSTPVFSERAYVKNLRLANLSFINRSGYKSRPNSHLLDLSYVSGLSLGFGSKCSLHTSSRSCSSNVALTSDRYPNLERGPFAVLNEQDIAYFEQLIPGYVITDPDELQAYNTDWLKTVRGASKVLLRPKKTEEVSAIVKYCYERGLAVVPQGGNTGLVGGSVPVFDEVIISTQLMNEIRSLDPISGTLVCQAGCVLETLNQYVQGHDLTMPLDLGAKGSCQIGGNVSTNAGGIRLLRYGSLHGSVLGLEAVLPSGEIVDCLTTLRKDNTGYDLKQLFIGAEGTLGIITAVSILCPQQPRAVNVALLGCASFNDVVSVFKSSKSHLGEVLSAFEFMDSHTMQLMKENLHLSCPLPDFPFYALVECSGSNGAHDEEKLMGFLEYTLETGEALDGTVATDMTKIQNIWGLRERCAEALMHDGYNYKYDVSLPLSNFYQLVEDMRERLEGNAIRVVAYGHLGDGNLHLNMTTAKYEPTTMALIEPFIYDWVSQQRGSVSAEHGLGFKKRDFIYHSKSPAAVRLMATIKRALDPKGIMNPYKVLPAGLE</sequence>
<keyword evidence="4" id="KW-0274">FAD</keyword>
<evidence type="ECO:0000313" key="11">
    <source>
        <dbReference type="Proteomes" id="UP000694888"/>
    </source>
</evidence>
<dbReference type="Pfam" id="PF01565">
    <property type="entry name" value="FAD_binding_4"/>
    <property type="match status" value="1"/>
</dbReference>
<evidence type="ECO:0000256" key="2">
    <source>
        <dbReference type="ARBA" id="ARBA00008000"/>
    </source>
</evidence>
<evidence type="ECO:0000256" key="5">
    <source>
        <dbReference type="ARBA" id="ARBA00023002"/>
    </source>
</evidence>
<comment type="catalytic activity">
    <reaction evidence="9">
        <text>(R)-malate + A = oxaloacetate + AH2</text>
        <dbReference type="Rhea" id="RHEA:67460"/>
        <dbReference type="ChEBI" id="CHEBI:13193"/>
        <dbReference type="ChEBI" id="CHEBI:15588"/>
        <dbReference type="ChEBI" id="CHEBI:16452"/>
        <dbReference type="ChEBI" id="CHEBI:17499"/>
    </reaction>
    <physiologicalReaction direction="left-to-right" evidence="9">
        <dbReference type="Rhea" id="RHEA:67461"/>
    </physiologicalReaction>
</comment>
<accession>A0ABM0K774</accession>
<protein>
    <recommendedName>
        <fullName evidence="7">D-2-hydroxyglutarate dehydrogenase, mitochondrial</fullName>
        <ecNumber evidence="6">1.1.99.39</ecNumber>
    </recommendedName>
</protein>
<dbReference type="Gene3D" id="3.30.70.2740">
    <property type="match status" value="1"/>
</dbReference>
<dbReference type="SUPFAM" id="SSF56176">
    <property type="entry name" value="FAD-binding/transporter-associated domain-like"/>
    <property type="match status" value="1"/>
</dbReference>
<evidence type="ECO:0000256" key="4">
    <source>
        <dbReference type="ARBA" id="ARBA00022827"/>
    </source>
</evidence>
<dbReference type="InterPro" id="IPR016167">
    <property type="entry name" value="FAD-bd_PCMH_sub1"/>
</dbReference>
<keyword evidence="11" id="KW-1185">Reference proteome</keyword>
<keyword evidence="5" id="KW-0560">Oxidoreductase</keyword>
<proteinExistence type="inferred from homology"/>
<dbReference type="InterPro" id="IPR016164">
    <property type="entry name" value="FAD-linked_Oxase-like_C"/>
</dbReference>
<evidence type="ECO:0000256" key="8">
    <source>
        <dbReference type="ARBA" id="ARBA00045410"/>
    </source>
</evidence>
<dbReference type="RefSeq" id="XP_005110364.1">
    <property type="nucleotide sequence ID" value="XM_005110307.3"/>
</dbReference>
<dbReference type="InterPro" id="IPR051264">
    <property type="entry name" value="FAD-oxidored/transferase_4"/>
</dbReference>
<organism evidence="11 12">
    <name type="scientific">Aplysia californica</name>
    <name type="common">California sea hare</name>
    <dbReference type="NCBI Taxonomy" id="6500"/>
    <lineage>
        <taxon>Eukaryota</taxon>
        <taxon>Metazoa</taxon>
        <taxon>Spiralia</taxon>
        <taxon>Lophotrochozoa</taxon>
        <taxon>Mollusca</taxon>
        <taxon>Gastropoda</taxon>
        <taxon>Heterobranchia</taxon>
        <taxon>Euthyneura</taxon>
        <taxon>Tectipleura</taxon>
        <taxon>Aplysiida</taxon>
        <taxon>Aplysioidea</taxon>
        <taxon>Aplysiidae</taxon>
        <taxon>Aplysia</taxon>
    </lineage>
</organism>
<dbReference type="PROSITE" id="PS51387">
    <property type="entry name" value="FAD_PCMH"/>
    <property type="match status" value="1"/>
</dbReference>
<evidence type="ECO:0000256" key="7">
    <source>
        <dbReference type="ARBA" id="ARBA00039639"/>
    </source>
</evidence>
<dbReference type="InterPro" id="IPR006094">
    <property type="entry name" value="Oxid_FAD_bind_N"/>
</dbReference>
<evidence type="ECO:0000259" key="10">
    <source>
        <dbReference type="PROSITE" id="PS51387"/>
    </source>
</evidence>